<sequence length="471" mass="52701">MPILELRILPPIAIGRLGAATTPLEAFDLEINPDQPFDYRRIVPRPSFEIDPQSGEIVRCYVPETIRFKDDNKKIRPVAPFLEVYARTSEAPLELQPLTLALLAAEGLDLTALHWDIDLGNIKIYRRTNNENDKIEASLHTLKDHRRHAIVGSCPNFHHDKRLPLGFIQFIKPSDEFPEIRLRYTPAAGIVYGTRMKRRESYQDLELHDDPVIDHHDLVLYDETRGDWLNYSESTGPTLTNPAGIYAGYADKDGNQVSWGYLDDECDGVARIGLTRKDGSQLWAHGYIGAGPPAFAPDTLPIRVVSDEMEQILYGPEVAEESVSLDAATEIVLRALETVRLMNTAVMNGNPVNGQLNVASTMVRQNSADFERYYEPIAAPSIVDNLALRALHERVFSTLTAGGAPWFAKVLRQPEEIGDLSSEGLRKMPALMRGADGRSLTLTRRHINMVIKAARNAMFGQTHPDGDHNVR</sequence>
<proteinExistence type="predicted"/>
<protein>
    <submittedName>
        <fullName evidence="1">Uncharacterized protein</fullName>
    </submittedName>
</protein>
<dbReference type="Proteomes" id="UP000030302">
    <property type="component" value="Chromosome"/>
</dbReference>
<evidence type="ECO:0000313" key="1">
    <source>
        <dbReference type="EMBL" id="AIY44067.1"/>
    </source>
</evidence>
<dbReference type="KEGG" id="care:LT85_4909"/>
<reference evidence="2" key="1">
    <citation type="journal article" date="2014" name="Soil Biol. Biochem.">
        <title>Structure and function of bacterial communities in ageing soils: Insights from the Mendocino ecological staircase.</title>
        <authorList>
            <person name="Uroz S."/>
            <person name="Tech J.J."/>
            <person name="Sawaya N.A."/>
            <person name="Frey-Klett P."/>
            <person name="Leveau J.H.J."/>
        </authorList>
    </citation>
    <scope>NUCLEOTIDE SEQUENCE [LARGE SCALE GENOMIC DNA]</scope>
    <source>
        <strain evidence="2">Cal35</strain>
    </source>
</reference>
<evidence type="ECO:0000313" key="2">
    <source>
        <dbReference type="Proteomes" id="UP000030302"/>
    </source>
</evidence>
<dbReference type="EMBL" id="CP009962">
    <property type="protein sequence ID" value="AIY44067.1"/>
    <property type="molecule type" value="Genomic_DNA"/>
</dbReference>
<gene>
    <name evidence="1" type="ORF">LT85_4909</name>
</gene>
<dbReference type="OrthoDB" id="336698at2"/>
<dbReference type="AlphaFoldDB" id="A0A0A1FM71"/>
<dbReference type="STRING" id="279058.LT85_4909"/>
<keyword evidence="2" id="KW-1185">Reference proteome</keyword>
<name>A0A0A1FM71_9BURK</name>
<dbReference type="RefSeq" id="WP_038494226.1">
    <property type="nucleotide sequence ID" value="NZ_CP009962.1"/>
</dbReference>
<dbReference type="HOGENOM" id="CLU_558893_0_0_4"/>
<organism evidence="1 2">
    <name type="scientific">Collimonas arenae</name>
    <dbReference type="NCBI Taxonomy" id="279058"/>
    <lineage>
        <taxon>Bacteria</taxon>
        <taxon>Pseudomonadati</taxon>
        <taxon>Pseudomonadota</taxon>
        <taxon>Betaproteobacteria</taxon>
        <taxon>Burkholderiales</taxon>
        <taxon>Oxalobacteraceae</taxon>
        <taxon>Collimonas</taxon>
    </lineage>
</organism>
<accession>A0A0A1FM71</accession>